<keyword evidence="1" id="KW-1133">Transmembrane helix</keyword>
<protein>
    <submittedName>
        <fullName evidence="2">Uncharacterized protein</fullName>
    </submittedName>
</protein>
<dbReference type="Proteomes" id="UP000594638">
    <property type="component" value="Unassembled WGS sequence"/>
</dbReference>
<feature type="transmembrane region" description="Helical" evidence="1">
    <location>
        <begin position="33"/>
        <end position="50"/>
    </location>
</feature>
<gene>
    <name evidence="2" type="ORF">OLEA9_A050733</name>
</gene>
<organism evidence="2 3">
    <name type="scientific">Olea europaea subsp. europaea</name>
    <dbReference type="NCBI Taxonomy" id="158383"/>
    <lineage>
        <taxon>Eukaryota</taxon>
        <taxon>Viridiplantae</taxon>
        <taxon>Streptophyta</taxon>
        <taxon>Embryophyta</taxon>
        <taxon>Tracheophyta</taxon>
        <taxon>Spermatophyta</taxon>
        <taxon>Magnoliopsida</taxon>
        <taxon>eudicotyledons</taxon>
        <taxon>Gunneridae</taxon>
        <taxon>Pentapetalae</taxon>
        <taxon>asterids</taxon>
        <taxon>lamiids</taxon>
        <taxon>Lamiales</taxon>
        <taxon>Oleaceae</taxon>
        <taxon>Oleeae</taxon>
        <taxon>Olea</taxon>
    </lineage>
</organism>
<keyword evidence="3" id="KW-1185">Reference proteome</keyword>
<dbReference type="EMBL" id="CACTIH010007508">
    <property type="protein sequence ID" value="CAA3014834.1"/>
    <property type="molecule type" value="Genomic_DNA"/>
</dbReference>
<reference evidence="2 3" key="1">
    <citation type="submission" date="2019-12" db="EMBL/GenBank/DDBJ databases">
        <authorList>
            <person name="Alioto T."/>
            <person name="Alioto T."/>
            <person name="Gomez Garrido J."/>
        </authorList>
    </citation>
    <scope>NUCLEOTIDE SEQUENCE [LARGE SCALE GENOMIC DNA]</scope>
</reference>
<dbReference type="AlphaFoldDB" id="A0A8S0U7E1"/>
<sequence length="65" mass="7732">MTNLDSTGVPSSSELEGNTRQWWIVGFFHWDPLFSWNFMLIIGDYYYNLFPVSRLKICKKLKQVI</sequence>
<proteinExistence type="predicted"/>
<name>A0A8S0U7E1_OLEEU</name>
<evidence type="ECO:0000313" key="2">
    <source>
        <dbReference type="EMBL" id="CAA3014834.1"/>
    </source>
</evidence>
<keyword evidence="1" id="KW-0812">Transmembrane</keyword>
<dbReference type="Gramene" id="OE9A050733T2">
    <property type="protein sequence ID" value="OE9A050733C2"/>
    <property type="gene ID" value="OE9A050733"/>
</dbReference>
<evidence type="ECO:0000313" key="3">
    <source>
        <dbReference type="Proteomes" id="UP000594638"/>
    </source>
</evidence>
<accession>A0A8S0U7E1</accession>
<comment type="caution">
    <text evidence="2">The sequence shown here is derived from an EMBL/GenBank/DDBJ whole genome shotgun (WGS) entry which is preliminary data.</text>
</comment>
<dbReference type="OrthoDB" id="1856718at2759"/>
<keyword evidence="1" id="KW-0472">Membrane</keyword>
<evidence type="ECO:0000256" key="1">
    <source>
        <dbReference type="SAM" id="Phobius"/>
    </source>
</evidence>